<feature type="binding site" evidence="4">
    <location>
        <begin position="78"/>
        <end position="79"/>
    </location>
    <ligand>
        <name>substrate</name>
    </ligand>
</feature>
<evidence type="ECO:0000313" key="9">
    <source>
        <dbReference type="Proteomes" id="UP000186040"/>
    </source>
</evidence>
<dbReference type="PIRSF" id="PIRSF500176">
    <property type="entry name" value="L_ASNase"/>
    <property type="match status" value="1"/>
</dbReference>
<dbReference type="PIRSF" id="PIRSF001220">
    <property type="entry name" value="L-ASNase_gatD"/>
    <property type="match status" value="1"/>
</dbReference>
<feature type="domain" description="L-asparaginase N-terminal" evidence="6">
    <location>
        <begin position="1"/>
        <end position="175"/>
    </location>
</feature>
<dbReference type="SUPFAM" id="SSF53774">
    <property type="entry name" value="Glutaminase/Asparaginase"/>
    <property type="match status" value="1"/>
</dbReference>
<dbReference type="Pfam" id="PF17763">
    <property type="entry name" value="Asparaginase_C"/>
    <property type="match status" value="1"/>
</dbReference>
<dbReference type="AlphaFoldDB" id="A0A1Q9LIC7"/>
<feature type="active site" description="O-isoaspartyl threonine intermediate" evidence="3">
    <location>
        <position position="4"/>
    </location>
</feature>
<dbReference type="InterPro" id="IPR040919">
    <property type="entry name" value="Asparaginase_C"/>
</dbReference>
<dbReference type="PRINTS" id="PR00139">
    <property type="entry name" value="ASNGLNASE"/>
</dbReference>
<dbReference type="PANTHER" id="PTHR11707">
    <property type="entry name" value="L-ASPARAGINASE"/>
    <property type="match status" value="1"/>
</dbReference>
<evidence type="ECO:0000256" key="1">
    <source>
        <dbReference type="ARBA" id="ARBA00010518"/>
    </source>
</evidence>
<reference evidence="8 9" key="1">
    <citation type="submission" date="2016-10" db="EMBL/GenBank/DDBJ databases">
        <title>The Draft Genome Sequence of Actinokineospora bangkokensis 44EHWT reveals the biosynthetic pathway of antifungal compounds Thailandins with unusual extender unit butylmalonyl-CoA.</title>
        <authorList>
            <person name="Greule A."/>
            <person name="Intra B."/>
            <person name="Flemming S."/>
            <person name="Rommel M.G."/>
            <person name="Panbangred W."/>
            <person name="Bechthold A."/>
        </authorList>
    </citation>
    <scope>NUCLEOTIDE SEQUENCE [LARGE SCALE GENOMIC DNA]</scope>
    <source>
        <strain evidence="8 9">44EHW</strain>
    </source>
</reference>
<evidence type="ECO:0000259" key="7">
    <source>
        <dbReference type="Pfam" id="PF17763"/>
    </source>
</evidence>
<dbReference type="PANTHER" id="PTHR11707:SF28">
    <property type="entry name" value="60 KDA LYSOPHOSPHOLIPASE"/>
    <property type="match status" value="1"/>
</dbReference>
<dbReference type="InterPro" id="IPR027475">
    <property type="entry name" value="Asparaginase/glutaminase_AS2"/>
</dbReference>
<dbReference type="Proteomes" id="UP000186040">
    <property type="component" value="Unassembled WGS sequence"/>
</dbReference>
<dbReference type="InterPro" id="IPR036152">
    <property type="entry name" value="Asp/glu_Ase-like_sf"/>
</dbReference>
<comment type="caution">
    <text evidence="8">The sequence shown here is derived from an EMBL/GenBank/DDBJ whole genome shotgun (WGS) entry which is preliminary data.</text>
</comment>
<evidence type="ECO:0000256" key="2">
    <source>
        <dbReference type="ARBA" id="ARBA00022801"/>
    </source>
</evidence>
<feature type="domain" description="Asparaginase/glutaminase C-terminal" evidence="7">
    <location>
        <begin position="197"/>
        <end position="311"/>
    </location>
</feature>
<dbReference type="EMBL" id="MKQR01000019">
    <property type="protein sequence ID" value="OLR91788.1"/>
    <property type="molecule type" value="Genomic_DNA"/>
</dbReference>
<dbReference type="PROSITE" id="PS00917">
    <property type="entry name" value="ASN_GLN_ASE_2"/>
    <property type="match status" value="1"/>
</dbReference>
<keyword evidence="9" id="KW-1185">Reference proteome</keyword>
<dbReference type="STRING" id="1193682.BJP25_25040"/>
<dbReference type="Gene3D" id="3.40.50.1170">
    <property type="entry name" value="L-asparaginase, N-terminal domain"/>
    <property type="match status" value="1"/>
</dbReference>
<dbReference type="PROSITE" id="PS51732">
    <property type="entry name" value="ASN_GLN_ASE_3"/>
    <property type="match status" value="1"/>
</dbReference>
<feature type="binding site" evidence="4">
    <location>
        <position position="46"/>
    </location>
    <ligand>
        <name>substrate</name>
    </ligand>
</feature>
<feature type="active site" evidence="5">
    <location>
        <position position="78"/>
    </location>
</feature>
<dbReference type="InterPro" id="IPR006034">
    <property type="entry name" value="Asparaginase/glutaminase-like"/>
</dbReference>
<proteinExistence type="inferred from homology"/>
<dbReference type="Gene3D" id="3.40.50.40">
    <property type="match status" value="1"/>
</dbReference>
<name>A0A1Q9LIC7_9PSEU</name>
<dbReference type="InterPro" id="IPR027474">
    <property type="entry name" value="L-asparaginase_N"/>
</dbReference>
<dbReference type="GO" id="GO:0006528">
    <property type="term" value="P:asparagine metabolic process"/>
    <property type="evidence" value="ECO:0007669"/>
    <property type="project" value="InterPro"/>
</dbReference>
<evidence type="ECO:0000313" key="8">
    <source>
        <dbReference type="EMBL" id="OLR91788.1"/>
    </source>
</evidence>
<dbReference type="InterPro" id="IPR004550">
    <property type="entry name" value="AsnASE_II"/>
</dbReference>
<dbReference type="CDD" id="cd08964">
    <property type="entry name" value="L-asparaginase_II"/>
    <property type="match status" value="1"/>
</dbReference>
<evidence type="ECO:0000256" key="5">
    <source>
        <dbReference type="PROSITE-ProRule" id="PRU10100"/>
    </source>
</evidence>
<keyword evidence="2" id="KW-0378">Hydrolase</keyword>
<dbReference type="InterPro" id="IPR037152">
    <property type="entry name" value="L-asparaginase_N_sf"/>
</dbReference>
<comment type="similarity">
    <text evidence="1">Belongs to the asparaginase 1 family.</text>
</comment>
<dbReference type="Pfam" id="PF00710">
    <property type="entry name" value="Asparaginase"/>
    <property type="match status" value="1"/>
</dbReference>
<dbReference type="SFLD" id="SFLDS00057">
    <property type="entry name" value="Glutaminase/Asparaginase"/>
    <property type="match status" value="1"/>
</dbReference>
<gene>
    <name evidence="8" type="ORF">BJP25_25040</name>
</gene>
<dbReference type="GO" id="GO:0004067">
    <property type="term" value="F:asparaginase activity"/>
    <property type="evidence" value="ECO:0007669"/>
    <property type="project" value="UniProtKB-UniRule"/>
</dbReference>
<organism evidence="8 9">
    <name type="scientific">Actinokineospora bangkokensis</name>
    <dbReference type="NCBI Taxonomy" id="1193682"/>
    <lineage>
        <taxon>Bacteria</taxon>
        <taxon>Bacillati</taxon>
        <taxon>Actinomycetota</taxon>
        <taxon>Actinomycetes</taxon>
        <taxon>Pseudonocardiales</taxon>
        <taxon>Pseudonocardiaceae</taxon>
        <taxon>Actinokineospora</taxon>
    </lineage>
</organism>
<evidence type="ECO:0000256" key="4">
    <source>
        <dbReference type="PIRSR" id="PIRSR001220-2"/>
    </source>
</evidence>
<accession>A0A1Q9LIC7</accession>
<dbReference type="SMART" id="SM00870">
    <property type="entry name" value="Asparaginase"/>
    <property type="match status" value="1"/>
</dbReference>
<evidence type="ECO:0000256" key="3">
    <source>
        <dbReference type="PIRSR" id="PIRSR001220-1"/>
    </source>
</evidence>
<evidence type="ECO:0000259" key="6">
    <source>
        <dbReference type="Pfam" id="PF00710"/>
    </source>
</evidence>
<protein>
    <submittedName>
        <fullName evidence="8">L-asparaginase</fullName>
    </submittedName>
</protein>
<dbReference type="FunFam" id="3.40.50.1170:FF:000001">
    <property type="entry name" value="L-asparaginase 2"/>
    <property type="match status" value="1"/>
</dbReference>
<dbReference type="InterPro" id="IPR027473">
    <property type="entry name" value="L-asparaginase_C"/>
</dbReference>
<sequence length="315" mass="31078">MGGTIASIPADTGGVVPGLDGAALVAAVPELAGHDITARTVRSLPSPSVGLPDVAALAAEVRAEVAAGVAGVVVTHGTDTLEETAFYLDATVGAPVPVVVTGAMRHPTSAGADGPANLLAAVTVAASEQARGLGVLVVLSDEVHAARFVRKQHTTSTAAFASPGVGPLGVVVEGVPHLRAVAPVSPDLPVAEAGQPRVGLVAVGLGDDGELLRAAAPVLDGVVLAGVGGGHVPEVMVPVVAEVAARVPVVLTSRTGGGTVLRSTYGYPGAELDLLARGVVHGGFLDPAKARILLHLLLAAGADRPAVDAAFALYR</sequence>